<evidence type="ECO:0000256" key="1">
    <source>
        <dbReference type="SAM" id="MobiDB-lite"/>
    </source>
</evidence>
<name>A0A8K0HR16_9ROSA</name>
<dbReference type="AlphaFoldDB" id="A0A8K0HR16"/>
<organism evidence="2 3">
    <name type="scientific">Rhamnella rubrinervis</name>
    <dbReference type="NCBI Taxonomy" id="2594499"/>
    <lineage>
        <taxon>Eukaryota</taxon>
        <taxon>Viridiplantae</taxon>
        <taxon>Streptophyta</taxon>
        <taxon>Embryophyta</taxon>
        <taxon>Tracheophyta</taxon>
        <taxon>Spermatophyta</taxon>
        <taxon>Magnoliopsida</taxon>
        <taxon>eudicotyledons</taxon>
        <taxon>Gunneridae</taxon>
        <taxon>Pentapetalae</taxon>
        <taxon>rosids</taxon>
        <taxon>fabids</taxon>
        <taxon>Rosales</taxon>
        <taxon>Rhamnaceae</taxon>
        <taxon>rhamnoid group</taxon>
        <taxon>Rhamneae</taxon>
        <taxon>Rhamnella</taxon>
    </lineage>
</organism>
<evidence type="ECO:0000313" key="3">
    <source>
        <dbReference type="Proteomes" id="UP000796880"/>
    </source>
</evidence>
<dbReference type="EMBL" id="VOIH02000001">
    <property type="protein sequence ID" value="KAF3455998.1"/>
    <property type="molecule type" value="Genomic_DNA"/>
</dbReference>
<accession>A0A8K0HR16</accession>
<protein>
    <submittedName>
        <fullName evidence="2">Uncharacterized protein</fullName>
    </submittedName>
</protein>
<feature type="region of interest" description="Disordered" evidence="1">
    <location>
        <begin position="1"/>
        <end position="46"/>
    </location>
</feature>
<sequence>MPVVEPVAMHTATSRRESSSASYIGRRSHRGSVTSTSGGRYHDIGLDDNSARRELEGRRQEIAIFILSFGSRMPRFPRNIHPEPESSSWDATSRLVEAIERLVAHNVQQQQPWQQQQPAGINAVVKQFRDLHPPEFDGSMNPLVAEVD</sequence>
<gene>
    <name evidence="2" type="ORF">FNV43_RR00641</name>
</gene>
<keyword evidence="3" id="KW-1185">Reference proteome</keyword>
<comment type="caution">
    <text evidence="2">The sequence shown here is derived from an EMBL/GenBank/DDBJ whole genome shotgun (WGS) entry which is preliminary data.</text>
</comment>
<evidence type="ECO:0000313" key="2">
    <source>
        <dbReference type="EMBL" id="KAF3455998.1"/>
    </source>
</evidence>
<dbReference type="Proteomes" id="UP000796880">
    <property type="component" value="Unassembled WGS sequence"/>
</dbReference>
<reference evidence="2" key="1">
    <citation type="submission" date="2020-03" db="EMBL/GenBank/DDBJ databases">
        <title>A high-quality chromosome-level genome assembly of a woody plant with both climbing and erect habits, Rhamnella rubrinervis.</title>
        <authorList>
            <person name="Lu Z."/>
            <person name="Yang Y."/>
            <person name="Zhu X."/>
            <person name="Sun Y."/>
        </authorList>
    </citation>
    <scope>NUCLEOTIDE SEQUENCE</scope>
    <source>
        <strain evidence="2">BYM</strain>
        <tissue evidence="2">Leaf</tissue>
    </source>
</reference>
<proteinExistence type="predicted"/>